<feature type="coiled-coil region" evidence="6">
    <location>
        <begin position="451"/>
        <end position="513"/>
    </location>
</feature>
<evidence type="ECO:0000259" key="9">
    <source>
        <dbReference type="Pfam" id="PF02687"/>
    </source>
</evidence>
<evidence type="ECO:0000256" key="1">
    <source>
        <dbReference type="ARBA" id="ARBA00004651"/>
    </source>
</evidence>
<dbReference type="Proteomes" id="UP000029108">
    <property type="component" value="Unassembled WGS sequence"/>
</dbReference>
<feature type="transmembrane region" description="Helical" evidence="8">
    <location>
        <begin position="849"/>
        <end position="882"/>
    </location>
</feature>
<name>A0A086ZNG1_9BIFI</name>
<dbReference type="PANTHER" id="PTHR30287:SF1">
    <property type="entry name" value="INNER MEMBRANE PROTEIN"/>
    <property type="match status" value="1"/>
</dbReference>
<feature type="compositionally biased region" description="Low complexity" evidence="7">
    <location>
        <begin position="1036"/>
        <end position="1060"/>
    </location>
</feature>
<sequence>MVRKQRYGKVGGEAGGESRYDADGVDAADANDADSMHASTNVAYKDALASMPDDDAPRYAVHVGRSAANDGDEAAAANAAYEDELASVSDDVVTDRGAYDASANDASGDAADRAAAGRGMSAAFAKDTLRCWLRGWKRFVSIAVISLLGVAVLTGIYAGCRDMFLAADRFYDAQGLHDIQVMSTLGLTDDDVAALKSIDGVAVVQPERSQSVETKVDGTAKTVTLTEIGTAGLDQPYLQDGRMPAKSGEIAVTKKFLMDSGLAIGDKLTVTPADETTDEATDASDDNDATDSANGAAADATGEQAPRFPTKLTIVGEVLDPKDVSNPDGIGSKAFRQTLASDYTFFAPSDGVTGDIYTAISITVTGAADTSSFGSDYDDMVRTVAERIEHKVQTSRQQARRQQLVDTAQAKLDDAKTKAAKQFADAQAKLDKNSADLLTGRNELETNRRKLDENDATIKDGEQQIKDAREQIAQAKQQIDDGRAQIKTARAQLDAGNAQLTSARAKLNAAQAELTDKRKPIDAGIAQTKQGIATIDGTVATIGSLTDALNALPSVNGSGSAHDDDSDSVSDSGKSGAADDAGRDTVVATRSNGTSNSQWTQLRKQLAAFGINAPQAQPDQAGIAAIIGQLDAQRSSLATQRAQLAQQRDQLAATLNNTIIPAQTQLDQQNEQLVSQELKAADSNAKLNQQSKQLDANEAKLDEQSKELDKQETELKDGRKQLEDGRKQLKAAETKLADGEKQLTAAQAKLDRSKQQASDEFDRQQQRVDDIAEARWYVQTRSAIGGFSAIKSDLSSIESIGRAFPVVFLLVAVLMSLTTMTRMVEEERGLIGTYVGLGYGPVAIGARYVLFAALACLIGGGLGLIAGFIGIPAFLLVVLQGLYTVPGVRFEYDWLYGSAGIALFVVGIVAATAVACAGELRLTPAELMRPKAPRAGSRVLLERIGPLWRRMKFLNKVTVRNLVRFKSRLIMTVGGVAGCTALIVCGLAISDTVDALPVTQYRDVYRYDLMVVTDHDHVASMLERLNDDGTIGGAGASSSADSADSSDGSSDGSAEASDASGAVALARIENGEITTGMDETETVQIVTVPDEAALNRIVDLRSAADGSPIRLSAFEHGRPDGVIVAQSAANALGVRAGDQITLKNGEAQRKQVRVAAVSRSVIGSDVYVTAGDYARFFGGTADGGDAVGTATDATASGGASADSAQDSTADSTNGDGDSSEDVTSADSLDTVVDGVQMNAIFAQYDGSDDEQIAYAERLGKDANVLSVASTADLQRSFSFDLMGAVVALIVALAGGLALVVLFTLANTNVSERVREMATLKVLGFFDREVHRYVNREMLILTVLGVVVGLPVGRWVGGLLTAALAMPGIYFEVSVRWQSYAIAAAVTMVFALLVQFFTNPVLDRIDPVSSPKSVE</sequence>
<feature type="region of interest" description="Disordered" evidence="7">
    <location>
        <begin position="746"/>
        <end position="765"/>
    </location>
</feature>
<protein>
    <submittedName>
        <fullName evidence="10">ABC transporter permease</fullName>
    </submittedName>
</protein>
<keyword evidence="3 8" id="KW-0812">Transmembrane</keyword>
<feature type="region of interest" description="Disordered" evidence="7">
    <location>
        <begin position="1193"/>
        <end position="1225"/>
    </location>
</feature>
<evidence type="ECO:0000256" key="3">
    <source>
        <dbReference type="ARBA" id="ARBA00022692"/>
    </source>
</evidence>
<dbReference type="InterPro" id="IPR038766">
    <property type="entry name" value="Membrane_comp_ABC_pdt"/>
</dbReference>
<keyword evidence="11" id="KW-1185">Reference proteome</keyword>
<feature type="region of interest" description="Disordered" evidence="7">
    <location>
        <begin position="688"/>
        <end position="728"/>
    </location>
</feature>
<feature type="region of interest" description="Disordered" evidence="7">
    <location>
        <begin position="270"/>
        <end position="307"/>
    </location>
</feature>
<keyword evidence="2" id="KW-1003">Cell membrane</keyword>
<dbReference type="eggNOG" id="COG0577">
    <property type="taxonomic scope" value="Bacteria"/>
</dbReference>
<keyword evidence="4 8" id="KW-1133">Transmembrane helix</keyword>
<feature type="transmembrane region" description="Helical" evidence="8">
    <location>
        <begin position="894"/>
        <end position="920"/>
    </location>
</feature>
<feature type="compositionally biased region" description="Polar residues" evidence="7">
    <location>
        <begin position="1213"/>
        <end position="1225"/>
    </location>
</feature>
<feature type="compositionally biased region" description="Low complexity" evidence="7">
    <location>
        <begin position="1193"/>
        <end position="1212"/>
    </location>
</feature>
<feature type="region of interest" description="Disordered" evidence="7">
    <location>
        <begin position="556"/>
        <end position="583"/>
    </location>
</feature>
<comment type="caution">
    <text evidence="10">The sequence shown here is derived from an EMBL/GenBank/DDBJ whole genome shotgun (WGS) entry which is preliminary data.</text>
</comment>
<comment type="subcellular location">
    <subcellularLocation>
        <location evidence="1">Cell membrane</location>
        <topology evidence="1">Multi-pass membrane protein</topology>
    </subcellularLocation>
</comment>
<evidence type="ECO:0000256" key="2">
    <source>
        <dbReference type="ARBA" id="ARBA00022475"/>
    </source>
</evidence>
<evidence type="ECO:0000256" key="4">
    <source>
        <dbReference type="ARBA" id="ARBA00022989"/>
    </source>
</evidence>
<dbReference type="Gene3D" id="1.10.287.1490">
    <property type="match status" value="2"/>
</dbReference>
<feature type="compositionally biased region" description="Acidic residues" evidence="7">
    <location>
        <begin position="275"/>
        <end position="289"/>
    </location>
</feature>
<gene>
    <name evidence="10" type="ORF">BBIA_0195</name>
</gene>
<dbReference type="InterPro" id="IPR003838">
    <property type="entry name" value="ABC3_permease_C"/>
</dbReference>
<keyword evidence="6" id="KW-0175">Coiled coil</keyword>
<evidence type="ECO:0000256" key="7">
    <source>
        <dbReference type="SAM" id="MobiDB-lite"/>
    </source>
</evidence>
<accession>A0A086ZNG1</accession>
<dbReference type="STRING" id="1437608.GCA_000771645_02050"/>
<feature type="transmembrane region" description="Helical" evidence="8">
    <location>
        <begin position="969"/>
        <end position="989"/>
    </location>
</feature>
<evidence type="ECO:0000256" key="8">
    <source>
        <dbReference type="SAM" id="Phobius"/>
    </source>
</evidence>
<feature type="compositionally biased region" description="Low complexity" evidence="7">
    <location>
        <begin position="290"/>
        <end position="302"/>
    </location>
</feature>
<dbReference type="eggNOG" id="COG1511">
    <property type="taxonomic scope" value="Bacteria"/>
</dbReference>
<feature type="transmembrane region" description="Helical" evidence="8">
    <location>
        <begin position="1376"/>
        <end position="1396"/>
    </location>
</feature>
<evidence type="ECO:0000313" key="10">
    <source>
        <dbReference type="EMBL" id="KFI48061.1"/>
    </source>
</evidence>
<feature type="transmembrane region" description="Helical" evidence="8">
    <location>
        <begin position="1281"/>
        <end position="1304"/>
    </location>
</feature>
<feature type="domain" description="ABC3 transporter permease C-terminal" evidence="9">
    <location>
        <begin position="803"/>
        <end position="912"/>
    </location>
</feature>
<feature type="region of interest" description="Disordered" evidence="7">
    <location>
        <begin position="1033"/>
        <end position="1060"/>
    </location>
</feature>
<proteinExistence type="predicted"/>
<evidence type="ECO:0000313" key="11">
    <source>
        <dbReference type="Proteomes" id="UP000029108"/>
    </source>
</evidence>
<evidence type="ECO:0000256" key="6">
    <source>
        <dbReference type="SAM" id="Coils"/>
    </source>
</evidence>
<feature type="region of interest" description="Disordered" evidence="7">
    <location>
        <begin position="1"/>
        <end position="25"/>
    </location>
</feature>
<dbReference type="PANTHER" id="PTHR30287">
    <property type="entry name" value="MEMBRANE COMPONENT OF PREDICTED ABC SUPERFAMILY METABOLITE UPTAKE TRANSPORTER"/>
    <property type="match status" value="1"/>
</dbReference>
<feature type="domain" description="ABC3 transporter permease C-terminal" evidence="9">
    <location>
        <begin position="1288"/>
        <end position="1393"/>
    </location>
</feature>
<feature type="transmembrane region" description="Helical" evidence="8">
    <location>
        <begin position="139"/>
        <end position="159"/>
    </location>
</feature>
<keyword evidence="5 8" id="KW-0472">Membrane</keyword>
<feature type="compositionally biased region" description="Basic and acidic residues" evidence="7">
    <location>
        <begin position="695"/>
        <end position="728"/>
    </location>
</feature>
<feature type="transmembrane region" description="Helical" evidence="8">
    <location>
        <begin position="1337"/>
        <end position="1356"/>
    </location>
</feature>
<dbReference type="GO" id="GO:0005886">
    <property type="term" value="C:plasma membrane"/>
    <property type="evidence" value="ECO:0007669"/>
    <property type="project" value="UniProtKB-SubCell"/>
</dbReference>
<organism evidence="10 11">
    <name type="scientific">Bifidobacterium biavatii DSM 23969</name>
    <dbReference type="NCBI Taxonomy" id="1437608"/>
    <lineage>
        <taxon>Bacteria</taxon>
        <taxon>Bacillati</taxon>
        <taxon>Actinomycetota</taxon>
        <taxon>Actinomycetes</taxon>
        <taxon>Bifidobacteriales</taxon>
        <taxon>Bifidobacteriaceae</taxon>
        <taxon>Bifidobacterium</taxon>
    </lineage>
</organism>
<feature type="compositionally biased region" description="Low complexity" evidence="7">
    <location>
        <begin position="569"/>
        <end position="579"/>
    </location>
</feature>
<reference evidence="10 11" key="1">
    <citation type="submission" date="2014-03" db="EMBL/GenBank/DDBJ databases">
        <title>Genomics of Bifidobacteria.</title>
        <authorList>
            <person name="Ventura M."/>
            <person name="Milani C."/>
            <person name="Lugli G.A."/>
        </authorList>
    </citation>
    <scope>NUCLEOTIDE SEQUENCE [LARGE SCALE GENOMIC DNA]</scope>
    <source>
        <strain evidence="10 11">DSM 23969</strain>
    </source>
</reference>
<dbReference type="EMBL" id="JGYN01000030">
    <property type="protein sequence ID" value="KFI48061.1"/>
    <property type="molecule type" value="Genomic_DNA"/>
</dbReference>
<evidence type="ECO:0000256" key="5">
    <source>
        <dbReference type="ARBA" id="ARBA00023136"/>
    </source>
</evidence>
<dbReference type="Pfam" id="PF02687">
    <property type="entry name" value="FtsX"/>
    <property type="match status" value="2"/>
</dbReference>